<dbReference type="AlphaFoldDB" id="A0A850QWX3"/>
<evidence type="ECO:0000313" key="3">
    <source>
        <dbReference type="Proteomes" id="UP000533429"/>
    </source>
</evidence>
<evidence type="ECO:0000256" key="1">
    <source>
        <dbReference type="SAM" id="Phobius"/>
    </source>
</evidence>
<sequence>MRNLLIIEILLSFLLGSMPVILVSSQPEFSAVKTLAALNPGDLVVNYFLYLLCIHVFVWFVNRHVLKTNQSVSHFFQILHEITHKLGFAIHGIYRAVAGALPTAMFFELHKLGLVQGWQAITIVSMVVAVSSLVASLALSKATEYTAPRKPLFAGKFF</sequence>
<dbReference type="RefSeq" id="WP_341509382.1">
    <property type="nucleotide sequence ID" value="NZ_CP146974.1"/>
</dbReference>
<dbReference type="Proteomes" id="UP000533429">
    <property type="component" value="Unassembled WGS sequence"/>
</dbReference>
<keyword evidence="1" id="KW-0472">Membrane</keyword>
<protein>
    <submittedName>
        <fullName evidence="2">Uncharacterized protein</fullName>
    </submittedName>
</protein>
<organism evidence="2 3">
    <name type="scientific">Photobacterium damselae subsp. damselae</name>
    <name type="common">Listonella damsela</name>
    <dbReference type="NCBI Taxonomy" id="85581"/>
    <lineage>
        <taxon>Bacteria</taxon>
        <taxon>Pseudomonadati</taxon>
        <taxon>Pseudomonadota</taxon>
        <taxon>Gammaproteobacteria</taxon>
        <taxon>Vibrionales</taxon>
        <taxon>Vibrionaceae</taxon>
        <taxon>Photobacterium</taxon>
    </lineage>
</organism>
<feature type="transmembrane region" description="Helical" evidence="1">
    <location>
        <begin position="119"/>
        <end position="140"/>
    </location>
</feature>
<feature type="transmembrane region" description="Helical" evidence="1">
    <location>
        <begin position="47"/>
        <end position="66"/>
    </location>
</feature>
<name>A0A850QWX3_PHODD</name>
<accession>A0A850QWX3</accession>
<comment type="caution">
    <text evidence="2">The sequence shown here is derived from an EMBL/GenBank/DDBJ whole genome shotgun (WGS) entry which is preliminary data.</text>
</comment>
<reference evidence="2 3" key="1">
    <citation type="submission" date="2020-06" db="EMBL/GenBank/DDBJ databases">
        <title>Photobacterium damselae subsp. damselae comparative genomics.</title>
        <authorList>
            <person name="Osorio C.R."/>
        </authorList>
    </citation>
    <scope>NUCLEOTIDE SEQUENCE [LARGE SCALE GENOMIC DNA]</scope>
    <source>
        <strain evidence="2 3">TW250/03</strain>
    </source>
</reference>
<feature type="transmembrane region" description="Helical" evidence="1">
    <location>
        <begin position="86"/>
        <end position="107"/>
    </location>
</feature>
<proteinExistence type="predicted"/>
<keyword evidence="1" id="KW-1133">Transmembrane helix</keyword>
<evidence type="ECO:0000313" key="2">
    <source>
        <dbReference type="EMBL" id="NVP03132.1"/>
    </source>
</evidence>
<keyword evidence="1" id="KW-0812">Transmembrane</keyword>
<dbReference type="EMBL" id="JABXOR010001504">
    <property type="protein sequence ID" value="NVP03132.1"/>
    <property type="molecule type" value="Genomic_DNA"/>
</dbReference>
<gene>
    <name evidence="2" type="ORF">HWA77_23275</name>
</gene>